<evidence type="ECO:0000313" key="2">
    <source>
        <dbReference type="EMBL" id="KAJ7230182.1"/>
    </source>
</evidence>
<gene>
    <name evidence="2" type="ORF">GGX14DRAFT_384140</name>
</gene>
<keyword evidence="3" id="KW-1185">Reference proteome</keyword>
<evidence type="ECO:0000313" key="3">
    <source>
        <dbReference type="Proteomes" id="UP001219525"/>
    </source>
</evidence>
<feature type="transmembrane region" description="Helical" evidence="1">
    <location>
        <begin position="101"/>
        <end position="120"/>
    </location>
</feature>
<proteinExistence type="predicted"/>
<evidence type="ECO:0000256" key="1">
    <source>
        <dbReference type="SAM" id="Phobius"/>
    </source>
</evidence>
<comment type="caution">
    <text evidence="2">The sequence shown here is derived from an EMBL/GenBank/DDBJ whole genome shotgun (WGS) entry which is preliminary data.</text>
</comment>
<accession>A0AAD7E6D6</accession>
<dbReference type="EMBL" id="JARJCW010000001">
    <property type="protein sequence ID" value="KAJ7230182.1"/>
    <property type="molecule type" value="Genomic_DNA"/>
</dbReference>
<sequence length="225" mass="23659">MAVPTVCIAALVPATHCHLPPVRHLPAACPLCCSLPSAASGSGQAEGGQQVAGLRAMMQAAAISMLFGYNLWSTKWEAILSRQPRHEAASNLASMEAPTMAIIHVLLSIILHLVLCALIIPESTSMILPLAFGFFLKFSPRPVAGSESGFHLHDGNKLFLGLEGNKRVGVYGLKLAANSACHCFVTMPPLCKKCTVFVGVVLGHQGPLSSVPVQTSAGIDTRAEL</sequence>
<keyword evidence="1" id="KW-1133">Transmembrane helix</keyword>
<dbReference type="Proteomes" id="UP001219525">
    <property type="component" value="Unassembled WGS sequence"/>
</dbReference>
<name>A0AAD7E6D6_9AGAR</name>
<protein>
    <submittedName>
        <fullName evidence="2">Uncharacterized protein</fullName>
    </submittedName>
</protein>
<dbReference type="AlphaFoldDB" id="A0AAD7E6D6"/>
<keyword evidence="1" id="KW-0472">Membrane</keyword>
<organism evidence="2 3">
    <name type="scientific">Mycena pura</name>
    <dbReference type="NCBI Taxonomy" id="153505"/>
    <lineage>
        <taxon>Eukaryota</taxon>
        <taxon>Fungi</taxon>
        <taxon>Dikarya</taxon>
        <taxon>Basidiomycota</taxon>
        <taxon>Agaricomycotina</taxon>
        <taxon>Agaricomycetes</taxon>
        <taxon>Agaricomycetidae</taxon>
        <taxon>Agaricales</taxon>
        <taxon>Marasmiineae</taxon>
        <taxon>Mycenaceae</taxon>
        <taxon>Mycena</taxon>
    </lineage>
</organism>
<reference evidence="2" key="1">
    <citation type="submission" date="2023-03" db="EMBL/GenBank/DDBJ databases">
        <title>Massive genome expansion in bonnet fungi (Mycena s.s.) driven by repeated elements and novel gene families across ecological guilds.</title>
        <authorList>
            <consortium name="Lawrence Berkeley National Laboratory"/>
            <person name="Harder C.B."/>
            <person name="Miyauchi S."/>
            <person name="Viragh M."/>
            <person name="Kuo A."/>
            <person name="Thoen E."/>
            <person name="Andreopoulos B."/>
            <person name="Lu D."/>
            <person name="Skrede I."/>
            <person name="Drula E."/>
            <person name="Henrissat B."/>
            <person name="Morin E."/>
            <person name="Kohler A."/>
            <person name="Barry K."/>
            <person name="LaButti K."/>
            <person name="Morin E."/>
            <person name="Salamov A."/>
            <person name="Lipzen A."/>
            <person name="Mereny Z."/>
            <person name="Hegedus B."/>
            <person name="Baldrian P."/>
            <person name="Stursova M."/>
            <person name="Weitz H."/>
            <person name="Taylor A."/>
            <person name="Grigoriev I.V."/>
            <person name="Nagy L.G."/>
            <person name="Martin F."/>
            <person name="Kauserud H."/>
        </authorList>
    </citation>
    <scope>NUCLEOTIDE SEQUENCE</scope>
    <source>
        <strain evidence="2">9144</strain>
    </source>
</reference>
<keyword evidence="1" id="KW-0812">Transmembrane</keyword>